<dbReference type="EMBL" id="JASBNA010000006">
    <property type="protein sequence ID" value="KAK7691183.1"/>
    <property type="molecule type" value="Genomic_DNA"/>
</dbReference>
<proteinExistence type="predicted"/>
<accession>A0AAW0GCL3</accession>
<dbReference type="Proteomes" id="UP001385951">
    <property type="component" value="Unassembled WGS sequence"/>
</dbReference>
<sequence length="457" mass="50559">MENASCFRLLARIHSPPRPDHRAMAVIVSPVLSPCHISPTHSPLDLAISPSLADFSTPRSLHGIDIVAAAAALTPLSDAIIDPTSSHEYCLSTKRSRDDCDDSQFGIEHESKRLKLDDTYVPSFDDGSVITSDEQFFGVVHVAIDDPLATDLYNASFAPPPSIPVSFVPEEMYFSAECPPPLQSSSSSLFPEQHIVVPAATFNEPPPAPTEIELVDEDAEGDIDDELFPPMARSLQPISRRWLPVHEPPLWQLLCKMRVENVKKSFPSVEEFRAAVNGEVPQVPAVSSSPSPEISQAEECSQSEVVDLTDPRDDVISEQEAIVVDEKTQDPFRVEICTPSDFKDEFKTEVVITPDVDTEMRSAFDDWDSEDSESEEDSDEGDYDLEDEDDSLISPHESLVSFNFPDQDSEDEPLEDAMQDQCVQTRMVPRGTPGKTPDWAKGSLWTLRASRASRVMS</sequence>
<comment type="caution">
    <text evidence="2">The sequence shown here is derived from an EMBL/GenBank/DDBJ whole genome shotgun (WGS) entry which is preliminary data.</text>
</comment>
<gene>
    <name evidence="2" type="ORF">QCA50_006286</name>
</gene>
<evidence type="ECO:0000256" key="1">
    <source>
        <dbReference type="SAM" id="MobiDB-lite"/>
    </source>
</evidence>
<evidence type="ECO:0000313" key="3">
    <source>
        <dbReference type="Proteomes" id="UP001385951"/>
    </source>
</evidence>
<reference evidence="2 3" key="1">
    <citation type="submission" date="2022-09" db="EMBL/GenBank/DDBJ databases">
        <authorList>
            <person name="Palmer J.M."/>
        </authorList>
    </citation>
    <scope>NUCLEOTIDE SEQUENCE [LARGE SCALE GENOMIC DNA]</scope>
    <source>
        <strain evidence="2 3">DSM 7382</strain>
    </source>
</reference>
<feature type="region of interest" description="Disordered" evidence="1">
    <location>
        <begin position="357"/>
        <end position="417"/>
    </location>
</feature>
<organism evidence="2 3">
    <name type="scientific">Cerrena zonata</name>
    <dbReference type="NCBI Taxonomy" id="2478898"/>
    <lineage>
        <taxon>Eukaryota</taxon>
        <taxon>Fungi</taxon>
        <taxon>Dikarya</taxon>
        <taxon>Basidiomycota</taxon>
        <taxon>Agaricomycotina</taxon>
        <taxon>Agaricomycetes</taxon>
        <taxon>Polyporales</taxon>
        <taxon>Cerrenaceae</taxon>
        <taxon>Cerrena</taxon>
    </lineage>
</organism>
<evidence type="ECO:0000313" key="2">
    <source>
        <dbReference type="EMBL" id="KAK7691183.1"/>
    </source>
</evidence>
<keyword evidence="3" id="KW-1185">Reference proteome</keyword>
<dbReference type="AlphaFoldDB" id="A0AAW0GCL3"/>
<feature type="region of interest" description="Disordered" evidence="1">
    <location>
        <begin position="282"/>
        <end position="303"/>
    </location>
</feature>
<name>A0AAW0GCL3_9APHY</name>
<protein>
    <submittedName>
        <fullName evidence="2">Uncharacterized protein</fullName>
    </submittedName>
</protein>
<feature type="compositionally biased region" description="Low complexity" evidence="1">
    <location>
        <begin position="282"/>
        <end position="299"/>
    </location>
</feature>
<feature type="compositionally biased region" description="Acidic residues" evidence="1">
    <location>
        <begin position="407"/>
        <end position="417"/>
    </location>
</feature>
<feature type="compositionally biased region" description="Acidic residues" evidence="1">
    <location>
        <begin position="365"/>
        <end position="391"/>
    </location>
</feature>